<protein>
    <submittedName>
        <fullName evidence="1">Uncharacterized protein</fullName>
    </submittedName>
</protein>
<name>A0A6B9ZLT4_9BACT</name>
<sequence>MNAPQTGQKKDQPTSNLLNELHLIMTHLPVVLRDRICEECGWSIPTYYRKCRTNIKGEKAYSNAEEEMILRVHLEILKDAIAQVDRYSKV</sequence>
<organism evidence="1 2">
    <name type="scientific">Chitinophaga agri</name>
    <dbReference type="NCBI Taxonomy" id="2703787"/>
    <lineage>
        <taxon>Bacteria</taxon>
        <taxon>Pseudomonadati</taxon>
        <taxon>Bacteroidota</taxon>
        <taxon>Chitinophagia</taxon>
        <taxon>Chitinophagales</taxon>
        <taxon>Chitinophagaceae</taxon>
        <taxon>Chitinophaga</taxon>
    </lineage>
</organism>
<dbReference type="EMBL" id="CP048113">
    <property type="protein sequence ID" value="QHS63348.1"/>
    <property type="molecule type" value="Genomic_DNA"/>
</dbReference>
<gene>
    <name evidence="1" type="ORF">GWR21_28300</name>
</gene>
<dbReference type="Proteomes" id="UP000476411">
    <property type="component" value="Chromosome"/>
</dbReference>
<accession>A0A6B9ZLT4</accession>
<evidence type="ECO:0000313" key="2">
    <source>
        <dbReference type="Proteomes" id="UP000476411"/>
    </source>
</evidence>
<proteinExistence type="predicted"/>
<reference evidence="1 2" key="1">
    <citation type="submission" date="2020-01" db="EMBL/GenBank/DDBJ databases">
        <title>Complete genome sequence of Chitinophaga sp. H33E-04 isolated from quinoa roots.</title>
        <authorList>
            <person name="Weon H.-Y."/>
            <person name="Lee S.A."/>
        </authorList>
    </citation>
    <scope>NUCLEOTIDE SEQUENCE [LARGE SCALE GENOMIC DNA]</scope>
    <source>
        <strain evidence="1 2">H33E-04</strain>
    </source>
</reference>
<dbReference type="RefSeq" id="WP_162335064.1">
    <property type="nucleotide sequence ID" value="NZ_CP048113.1"/>
</dbReference>
<dbReference type="AlphaFoldDB" id="A0A6B9ZLT4"/>
<evidence type="ECO:0000313" key="1">
    <source>
        <dbReference type="EMBL" id="QHS63348.1"/>
    </source>
</evidence>
<keyword evidence="2" id="KW-1185">Reference proteome</keyword>
<dbReference type="KEGG" id="chih:GWR21_28300"/>